<evidence type="ECO:0000313" key="3">
    <source>
        <dbReference type="Proteomes" id="UP000245956"/>
    </source>
</evidence>
<dbReference type="AlphaFoldDB" id="A0A2U3EHH1"/>
<gene>
    <name evidence="2" type="ORF">PCL_09188</name>
</gene>
<evidence type="ECO:0000256" key="1">
    <source>
        <dbReference type="SAM" id="MobiDB-lite"/>
    </source>
</evidence>
<sequence length="363" mass="37426">MLGAKAALHTKQHWRGGCDCSASAVADSVSGAALRCAATQKLPSWGVDASGKSTELPGCHSPGSDGCITDGMRCHTRKGARTNQRLVPGSSGGANVQRWSLDVISCRGGRLRRAGGARAAAACLKASSSMAAFQVPGSLKVGAAGSNCPTMDEDPGPLPVDDDIRPFGDGTVAQTRPGFASQRPETQLRRTGRGGFDLVQLLVRLTGRRPPRSNLELRDALSRGELGHAAELGRSRLGGAPGAASCVLVFPESHQQVPLASVSRVSFCTCRRHQNVGCQPDARPTVEAGSSPRPCPRGRDASSSARMLARSCRIANPVAAPPLLLRAVSASRVLCAMGASSAEGTGHDPRASSRGPGLDATSS</sequence>
<feature type="region of interest" description="Disordered" evidence="1">
    <location>
        <begin position="279"/>
        <end position="302"/>
    </location>
</feature>
<organism evidence="2 3">
    <name type="scientific">Purpureocillium lilacinum</name>
    <name type="common">Paecilomyces lilacinus</name>
    <dbReference type="NCBI Taxonomy" id="33203"/>
    <lineage>
        <taxon>Eukaryota</taxon>
        <taxon>Fungi</taxon>
        <taxon>Dikarya</taxon>
        <taxon>Ascomycota</taxon>
        <taxon>Pezizomycotina</taxon>
        <taxon>Sordariomycetes</taxon>
        <taxon>Hypocreomycetidae</taxon>
        <taxon>Hypocreales</taxon>
        <taxon>Ophiocordycipitaceae</taxon>
        <taxon>Purpureocillium</taxon>
    </lineage>
</organism>
<dbReference type="Proteomes" id="UP000245956">
    <property type="component" value="Unassembled WGS sequence"/>
</dbReference>
<feature type="region of interest" description="Disordered" evidence="1">
    <location>
        <begin position="339"/>
        <end position="363"/>
    </location>
</feature>
<name>A0A2U3EHH1_PURLI</name>
<comment type="caution">
    <text evidence="2">The sequence shown here is derived from an EMBL/GenBank/DDBJ whole genome shotgun (WGS) entry which is preliminary data.</text>
</comment>
<reference evidence="2 3" key="1">
    <citation type="journal article" date="2016" name="Front. Microbiol.">
        <title>Genome and transcriptome sequences reveal the specific parasitism of the nematophagous Purpureocillium lilacinum 36-1.</title>
        <authorList>
            <person name="Xie J."/>
            <person name="Li S."/>
            <person name="Mo C."/>
            <person name="Xiao X."/>
            <person name="Peng D."/>
            <person name="Wang G."/>
            <person name="Xiao Y."/>
        </authorList>
    </citation>
    <scope>NUCLEOTIDE SEQUENCE [LARGE SCALE GENOMIC DNA]</scope>
    <source>
        <strain evidence="2 3">36-1</strain>
    </source>
</reference>
<protein>
    <submittedName>
        <fullName evidence="2">Uncharacterized protein</fullName>
    </submittedName>
</protein>
<dbReference type="EMBL" id="LCWV01000004">
    <property type="protein sequence ID" value="PWI73912.1"/>
    <property type="molecule type" value="Genomic_DNA"/>
</dbReference>
<evidence type="ECO:0000313" key="2">
    <source>
        <dbReference type="EMBL" id="PWI73912.1"/>
    </source>
</evidence>
<accession>A0A2U3EHH1</accession>
<proteinExistence type="predicted"/>